<dbReference type="eggNOG" id="COG2301">
    <property type="taxonomic scope" value="Bacteria"/>
</dbReference>
<dbReference type="PATRIC" id="fig|1028801.3.peg.1845"/>
<dbReference type="GO" id="GO:0006107">
    <property type="term" value="P:oxaloacetate metabolic process"/>
    <property type="evidence" value="ECO:0007669"/>
    <property type="project" value="TreeGrafter"/>
</dbReference>
<evidence type="ECO:0000313" key="4">
    <source>
        <dbReference type="EMBL" id="CDN54158.1"/>
    </source>
</evidence>
<comment type="cofactor">
    <cofactor evidence="1">
        <name>Mg(2+)</name>
        <dbReference type="ChEBI" id="CHEBI:18420"/>
    </cofactor>
</comment>
<dbReference type="InterPro" id="IPR015813">
    <property type="entry name" value="Pyrv/PenolPyrv_kinase-like_dom"/>
</dbReference>
<dbReference type="Proteomes" id="UP000028186">
    <property type="component" value="Chromosome I"/>
</dbReference>
<dbReference type="SUPFAM" id="SSF51621">
    <property type="entry name" value="Phosphoenolpyruvate/pyruvate domain"/>
    <property type="match status" value="1"/>
</dbReference>
<dbReference type="AlphaFoldDB" id="A0A068T6N9"/>
<protein>
    <submittedName>
        <fullName evidence="4">Citrate lyase beta subunit</fullName>
    </submittedName>
</protein>
<keyword evidence="4" id="KW-0456">Lyase</keyword>
<dbReference type="InterPro" id="IPR040442">
    <property type="entry name" value="Pyrv_kinase-like_dom_sf"/>
</dbReference>
<organism evidence="4 5">
    <name type="scientific">Neorhizobium galegae bv. officinalis bv. officinalis str. HAMBI 1141</name>
    <dbReference type="NCBI Taxonomy" id="1028801"/>
    <lineage>
        <taxon>Bacteria</taxon>
        <taxon>Pseudomonadati</taxon>
        <taxon>Pseudomonadota</taxon>
        <taxon>Alphaproteobacteria</taxon>
        <taxon>Hyphomicrobiales</taxon>
        <taxon>Rhizobiaceae</taxon>
        <taxon>Rhizobium/Agrobacterium group</taxon>
        <taxon>Neorhizobium</taxon>
    </lineage>
</organism>
<dbReference type="KEGG" id="ngl:RG1141_CH18170"/>
<dbReference type="GO" id="GO:0000287">
    <property type="term" value="F:magnesium ion binding"/>
    <property type="evidence" value="ECO:0007669"/>
    <property type="project" value="TreeGrafter"/>
</dbReference>
<gene>
    <name evidence="4" type="ORF">RG1141_CH18170</name>
</gene>
<sequence>MAKSLKIRSWLVVDPSVEAATVRSAGADAIVVDLTGPPESWNAATSSGRQWADLAPAGQLAFLLPAFSSGRTEAAVALASQYGAASVILSGARSGAEVQRLDMALRVAEIRAGLAPGRTQIVALADAAGILAAPSFEHCSRRLVALGWEGGYKPFSDTARIAAATIALAAAAAGITAVDAVSPAGDAAAFLSECERARANGFSAKLCRSPDQVAIVNRVFSV</sequence>
<proteinExistence type="predicted"/>
<dbReference type="EMBL" id="HG938355">
    <property type="protein sequence ID" value="CDN54158.1"/>
    <property type="molecule type" value="Genomic_DNA"/>
</dbReference>
<name>A0A068T6N9_NEOGA</name>
<evidence type="ECO:0000313" key="5">
    <source>
        <dbReference type="Proteomes" id="UP000028186"/>
    </source>
</evidence>
<evidence type="ECO:0000256" key="3">
    <source>
        <dbReference type="ARBA" id="ARBA00022842"/>
    </source>
</evidence>
<dbReference type="PANTHER" id="PTHR32308">
    <property type="entry name" value="LYASE BETA SUBUNIT, PUTATIVE (AFU_ORTHOLOGUE AFUA_4G13030)-RELATED"/>
    <property type="match status" value="1"/>
</dbReference>
<dbReference type="Gene3D" id="3.20.20.60">
    <property type="entry name" value="Phosphoenolpyruvate-binding domains"/>
    <property type="match status" value="1"/>
</dbReference>
<evidence type="ECO:0000256" key="1">
    <source>
        <dbReference type="ARBA" id="ARBA00001946"/>
    </source>
</evidence>
<evidence type="ECO:0000256" key="2">
    <source>
        <dbReference type="ARBA" id="ARBA00022723"/>
    </source>
</evidence>
<dbReference type="HOGENOM" id="CLU_1244233_0_0_5"/>
<keyword evidence="3" id="KW-0460">Magnesium</keyword>
<dbReference type="GO" id="GO:0016829">
    <property type="term" value="F:lyase activity"/>
    <property type="evidence" value="ECO:0007669"/>
    <property type="project" value="UniProtKB-KW"/>
</dbReference>
<reference evidence="5" key="1">
    <citation type="journal article" date="2014" name="BMC Genomics">
        <title>Genome sequencing of two Neorhizobium galegae strains reveals a noeT gene responsible for the unusual acetylation of the nodulation factors.</title>
        <authorList>
            <person name="Osterman J."/>
            <person name="Marsh J."/>
            <person name="Laine P.K."/>
            <person name="Zeng Z."/>
            <person name="Alatalo E."/>
            <person name="Sullivan J.T."/>
            <person name="Young J.P."/>
            <person name="Thomas-Oates J."/>
            <person name="Paulin L."/>
            <person name="Lindstrom K."/>
        </authorList>
    </citation>
    <scope>NUCLEOTIDE SEQUENCE [LARGE SCALE GENOMIC DNA]</scope>
    <source>
        <strain evidence="5">HAMBI 1141</strain>
    </source>
</reference>
<keyword evidence="2" id="KW-0479">Metal-binding</keyword>
<accession>A0A068T6N9</accession>
<dbReference type="PANTHER" id="PTHR32308:SF10">
    <property type="entry name" value="CITRATE LYASE SUBUNIT BETA"/>
    <property type="match status" value="1"/>
</dbReference>